<feature type="transmembrane region" description="Helical" evidence="1">
    <location>
        <begin position="18"/>
        <end position="35"/>
    </location>
</feature>
<dbReference type="AlphaFoldDB" id="A0A0P0URW4"/>
<dbReference type="KEGG" id="ebh:BSEPE_0547"/>
<evidence type="ECO:0000313" key="2">
    <source>
        <dbReference type="EMBL" id="BAS67555.1"/>
    </source>
</evidence>
<reference evidence="2 3" key="2">
    <citation type="journal article" date="2016" name="ISME J.">
        <title>Heterogeneous composition of key metabolic gene clusters in a vent mussel symbiont population.</title>
        <authorList>
            <person name="Ikuta T."/>
            <person name="Takaki Y."/>
            <person name="Nagai Y."/>
            <person name="Shimamura S."/>
            <person name="Tsuda M."/>
            <person name="Kawagucci S."/>
            <person name="Aoki Y."/>
            <person name="Inoue K."/>
            <person name="Teruya M."/>
            <person name="Satou K."/>
            <person name="Teruya K."/>
            <person name="Shimoji M."/>
            <person name="Tamotsu H."/>
            <person name="Hirano T."/>
            <person name="Maruyama T."/>
            <person name="Yoshida T."/>
        </authorList>
    </citation>
    <scope>NUCLEOTIDE SEQUENCE [LARGE SCALE GENOMIC DNA]</scope>
    <source>
        <strain evidence="2 3">Myojin Knoll</strain>
    </source>
</reference>
<dbReference type="OrthoDB" id="9898705at2"/>
<sequence length="207" mass="24587">MGNNKEKEKYKLTGPEKLYLALAVFYSVITIYLLNTPIGEWIFNLGQYNTQLLEVFPKAQYWVNVSVAYREKMILLYVLYQGIFWFVFITTIGIFIKDWAWYKQNAIHYTHKRVRKKYLMVFYIFFTGIFLIGTIFSNASEGSKFYMLYDQLDKVGRNNDIFQWNSIYGFIFNRLVLGSLIYLMTFYFIVSILATKTLFTNNSNKGE</sequence>
<evidence type="ECO:0000313" key="3">
    <source>
        <dbReference type="Proteomes" id="UP000067399"/>
    </source>
</evidence>
<dbReference type="Proteomes" id="UP000067399">
    <property type="component" value="Chromosome"/>
</dbReference>
<evidence type="ECO:0000256" key="1">
    <source>
        <dbReference type="SAM" id="Phobius"/>
    </source>
</evidence>
<dbReference type="EMBL" id="AP013042">
    <property type="protein sequence ID" value="BAS67555.1"/>
    <property type="molecule type" value="Genomic_DNA"/>
</dbReference>
<keyword evidence="1" id="KW-0812">Transmembrane</keyword>
<name>A0A0P0URW4_9GAMM</name>
<reference evidence="2 3" key="1">
    <citation type="journal article" date="2000" name="Mar. Ecol. Prog. Ser.">
        <title>Phylogenetic characterization of endosymbionts in three hydrothermal vent mussels: influence on host distributions.</title>
        <authorList>
            <person name="Fujiwara Y."/>
            <person name="Takai K."/>
            <person name="Uematsu K."/>
            <person name="Tsuchida S."/>
            <person name="Hunt J.C."/>
            <person name="Hashimoto J."/>
        </authorList>
    </citation>
    <scope>NUCLEOTIDE SEQUENCE [LARGE SCALE GENOMIC DNA]</scope>
    <source>
        <strain evidence="2 3">Myojin Knoll</strain>
    </source>
</reference>
<proteinExistence type="predicted"/>
<feature type="transmembrane region" description="Helical" evidence="1">
    <location>
        <begin position="74"/>
        <end position="96"/>
    </location>
</feature>
<dbReference type="RefSeq" id="WP_066043813.1">
    <property type="nucleotide sequence ID" value="NZ_AP013042.1"/>
</dbReference>
<keyword evidence="1" id="KW-0472">Membrane</keyword>
<keyword evidence="1" id="KW-1133">Transmembrane helix</keyword>
<dbReference type="STRING" id="1303921.BSEPE_0547"/>
<keyword evidence="3" id="KW-1185">Reference proteome</keyword>
<organism evidence="2 3">
    <name type="scientific">endosymbiont of Bathymodiolus septemdierum str. Myojin knoll</name>
    <dbReference type="NCBI Taxonomy" id="1303921"/>
    <lineage>
        <taxon>Bacteria</taxon>
        <taxon>Pseudomonadati</taxon>
        <taxon>Pseudomonadota</taxon>
        <taxon>Gammaproteobacteria</taxon>
        <taxon>sulfur-oxidizing symbionts</taxon>
    </lineage>
</organism>
<accession>A0A0P0URW4</accession>
<protein>
    <submittedName>
        <fullName evidence="2">Uncharacterized protein</fullName>
    </submittedName>
</protein>
<gene>
    <name evidence="2" type="ORF">BSEPE_0547</name>
</gene>
<feature type="transmembrane region" description="Helical" evidence="1">
    <location>
        <begin position="175"/>
        <end position="195"/>
    </location>
</feature>
<feature type="transmembrane region" description="Helical" evidence="1">
    <location>
        <begin position="117"/>
        <end position="139"/>
    </location>
</feature>